<accession>A0AAP8LAI1</accession>
<evidence type="ECO:0000256" key="1">
    <source>
        <dbReference type="SAM" id="MobiDB-lite"/>
    </source>
</evidence>
<feature type="region of interest" description="Disordered" evidence="1">
    <location>
        <begin position="96"/>
        <end position="117"/>
    </location>
</feature>
<dbReference type="Proteomes" id="UP000233549">
    <property type="component" value="Unassembled WGS sequence"/>
</dbReference>
<name>A0AAP8LAI1_ECOLX</name>
<gene>
    <name evidence="2" type="ORF">CWS33_29415</name>
</gene>
<dbReference type="PANTHER" id="PTHR33408:SF2">
    <property type="entry name" value="TRANSPOSASE DDE DOMAIN-CONTAINING PROTEIN"/>
    <property type="match status" value="1"/>
</dbReference>
<reference evidence="2 3" key="1">
    <citation type="submission" date="2017-12" db="EMBL/GenBank/DDBJ databases">
        <title>Rapid rising of carbapenem-resistant Enterobacteriaceae(CRE) and emergence of colistin resistance genemcr-1 in CRE in the hospital of Henan, China.</title>
        <authorList>
            <person name="Sun Q."/>
            <person name="Zhang R."/>
            <person name="Li Y."/>
            <person name="Shen Y."/>
            <person name="Zhang Y."/>
            <person name="Yang J."/>
            <person name="Shu L."/>
            <person name="Zhou H."/>
            <person name="Wang Y."/>
            <person name="Wang B."/>
            <person name="Shen Z."/>
        </authorList>
    </citation>
    <scope>NUCLEOTIDE SEQUENCE [LARGE SCALE GENOMIC DNA]</scope>
    <source>
        <strain evidence="2 3">3512</strain>
    </source>
</reference>
<protein>
    <submittedName>
        <fullName evidence="2">IS5/IS1182 family transposase</fullName>
    </submittedName>
</protein>
<organism evidence="2 3">
    <name type="scientific">Escherichia coli</name>
    <dbReference type="NCBI Taxonomy" id="562"/>
    <lineage>
        <taxon>Bacteria</taxon>
        <taxon>Pseudomonadati</taxon>
        <taxon>Pseudomonadota</taxon>
        <taxon>Gammaproteobacteria</taxon>
        <taxon>Enterobacterales</taxon>
        <taxon>Enterobacteriaceae</taxon>
        <taxon>Escherichia</taxon>
    </lineage>
</organism>
<feature type="non-terminal residue" evidence="2">
    <location>
        <position position="129"/>
    </location>
</feature>
<evidence type="ECO:0000313" key="3">
    <source>
        <dbReference type="Proteomes" id="UP000233549"/>
    </source>
</evidence>
<dbReference type="RefSeq" id="WP_180951328.1">
    <property type="nucleotide sequence ID" value="NZ_PITP01000458.1"/>
</dbReference>
<proteinExistence type="predicted"/>
<dbReference type="PANTHER" id="PTHR33408">
    <property type="entry name" value="TRANSPOSASE"/>
    <property type="match status" value="1"/>
</dbReference>
<comment type="caution">
    <text evidence="2">The sequence shown here is derived from an EMBL/GenBank/DDBJ whole genome shotgun (WGS) entry which is preliminary data.</text>
</comment>
<dbReference type="AlphaFoldDB" id="A0AAP8LAI1"/>
<dbReference type="EMBL" id="PITP01000458">
    <property type="protein sequence ID" value="PKD78607.1"/>
    <property type="molecule type" value="Genomic_DNA"/>
</dbReference>
<evidence type="ECO:0000313" key="2">
    <source>
        <dbReference type="EMBL" id="PKD78607.1"/>
    </source>
</evidence>
<sequence>MWICGGKQLSFATINRFRSNHMIKCIDFYFDAVVSILVEKGVISLEEQYVDGTKIESKANKYTFVWKKTVEKNRAKLLEKTSAALAQIKEHIRLNGGSDIKEEDSEPATSAKDVERSARLCERQAKNLP</sequence>